<sequence length="839" mass="86148">MTGGPNSSGVSQSPYTMSRSNADGRIEDVAQTSSLILADRVVMNSRHGNIRVAGSAVAAERDVSLIAKEGKIDIVAGLDTGSEHRSSSSKTIGDLGSDGKGNGTSSTIGIRKESSTYDRNSATQGDIRSSIISNNGSVTLDAKDDLTLRGADIAARHDLTMVGKEVILDPATDTQHIAESHKTSQYGITNAMGGMVVEAAKAADKAMEAASRGDNRLATLYGAKAALTGYNASQGTHSPTPNAPVNSGGSLFKFTSSVGGGSQQSQRDQSSAINGGTTLHAGETLTMVGTGTGALDAEGYAADGSIRARGAQISARNVQTVAARDIDLGSAQDTAALRSSSKGSNASVGVGLALGGAQNGFTVELGAGQNHGNANGNSVTHQDTIVTASESFTYSSGRDTNLKGAQVIANTIRGTANRNLNIESQQDTDDYQERNRTSGAQLSLCIPPFCYGATVSASVQDSKGNIDSQYASVNRQSGFYAGSGGYDIETKGNTNLKGGVIASTAEDVKNRLKTQTLTTSDIENRASYSAKNSNVAVSVSAGSSFNNGVTQGINWGGGTSPIQNATNNATSMAAANLQKPQTGTATGTTRSAISPGTVTITDDAAQQKLTGKTATETVASLNRDTANANQTVKPIFDKQKIERQQEIDRVMAEVAQQAAPILYQKVGDALQNQPAAVKAAVHGLVGGLMAKAMGGEFASGAAGAAAAALAMEAFGKDIANLDGLNQADKDALTQMMGLVVAKVGSMAAGAGSTASNAAAVTGKLATEFNYLKHDEVRSRQKELNACRSGNDPQCEVDVLKKYEAISAKNTADVGSSGPPSRNFRSPKCSWTDNAEGYKD</sequence>
<gene>
    <name evidence="1" type="ORF">MW7_013190</name>
</gene>
<dbReference type="EMBL" id="AKCV02000025">
    <property type="protein sequence ID" value="TMS56926.1"/>
    <property type="molecule type" value="Genomic_DNA"/>
</dbReference>
<proteinExistence type="predicted"/>
<name>A0ACD3SL53_9BURK</name>
<organism evidence="1 2">
    <name type="scientific">Imbroritus primus</name>
    <dbReference type="NCBI Taxonomy" id="3058603"/>
    <lineage>
        <taxon>Bacteria</taxon>
        <taxon>Pseudomonadati</taxon>
        <taxon>Pseudomonadota</taxon>
        <taxon>Betaproteobacteria</taxon>
        <taxon>Burkholderiales</taxon>
        <taxon>Burkholderiaceae</taxon>
        <taxon>Imbroritus</taxon>
    </lineage>
</organism>
<protein>
    <submittedName>
        <fullName evidence="1">Uncharacterized protein</fullName>
    </submittedName>
</protein>
<accession>A0ACD3SL53</accession>
<evidence type="ECO:0000313" key="2">
    <source>
        <dbReference type="Proteomes" id="UP000004277"/>
    </source>
</evidence>
<keyword evidence="2" id="KW-1185">Reference proteome</keyword>
<evidence type="ECO:0000313" key="1">
    <source>
        <dbReference type="EMBL" id="TMS56926.1"/>
    </source>
</evidence>
<comment type="caution">
    <text evidence="1">The sequence shown here is derived from an EMBL/GenBank/DDBJ whole genome shotgun (WGS) entry which is preliminary data.</text>
</comment>
<reference evidence="1" key="1">
    <citation type="submission" date="2019-05" db="EMBL/GenBank/DDBJ databases">
        <title>Revised genome assembly of Burkholderiaceae (previously Ralstonia) sp. PBA.</title>
        <authorList>
            <person name="Gan H.M."/>
        </authorList>
    </citation>
    <scope>NUCLEOTIDE SEQUENCE</scope>
    <source>
        <strain evidence="1">PBA</strain>
    </source>
</reference>
<dbReference type="Proteomes" id="UP000004277">
    <property type="component" value="Unassembled WGS sequence"/>
</dbReference>